<dbReference type="RefSeq" id="WP_103677041.1">
    <property type="nucleotide sequence ID" value="NZ_PQGD01000007.1"/>
</dbReference>
<comment type="caution">
    <text evidence="2">The sequence shown here is derived from an EMBL/GenBank/DDBJ whole genome shotgun (WGS) entry which is preliminary data.</text>
</comment>
<dbReference type="EMBL" id="PQGE01000014">
    <property type="protein sequence ID" value="POP43348.1"/>
    <property type="molecule type" value="Genomic_DNA"/>
</dbReference>
<dbReference type="AlphaFoldDB" id="A0A2P5GQN2"/>
<evidence type="ECO:0000313" key="2">
    <source>
        <dbReference type="EMBL" id="POP48865.1"/>
    </source>
</evidence>
<gene>
    <name evidence="2" type="ORF">CHU32_09720</name>
    <name evidence="1" type="ORF">CHU33_15835</name>
</gene>
<evidence type="ECO:0000313" key="1">
    <source>
        <dbReference type="EMBL" id="POP43348.1"/>
    </source>
</evidence>
<keyword evidence="3" id="KW-1185">Reference proteome</keyword>
<dbReference type="Proteomes" id="UP000247005">
    <property type="component" value="Unassembled WGS sequence"/>
</dbReference>
<organism evidence="2 4">
    <name type="scientific">Superficieibacter electus</name>
    <dbReference type="NCBI Taxonomy" id="2022662"/>
    <lineage>
        <taxon>Bacteria</taxon>
        <taxon>Pseudomonadati</taxon>
        <taxon>Pseudomonadota</taxon>
        <taxon>Gammaproteobacteria</taxon>
        <taxon>Enterobacterales</taxon>
        <taxon>Enterobacteriaceae</taxon>
        <taxon>Superficieibacter</taxon>
    </lineage>
</organism>
<sequence>MATQEKRLTTEWTQITDGTQDATIQVLGGVIYLRDSPTKPLDTEKGHVIDDWVSVSPPQQAWVRSTWGITNIVVT</sequence>
<dbReference type="Proteomes" id="UP000237073">
    <property type="component" value="Unassembled WGS sequence"/>
</dbReference>
<name>A0A2P5GQN2_9ENTR</name>
<evidence type="ECO:0000313" key="4">
    <source>
        <dbReference type="Proteomes" id="UP000247005"/>
    </source>
</evidence>
<reference evidence="3 4" key="1">
    <citation type="submission" date="2018-01" db="EMBL/GenBank/DDBJ databases">
        <title>Superficieibacter electus gen. nov., sp. nov., an extended-spectrum beta-lactamase possessing member of the Enterobacteriaceae family, isolated from intensive care unit surfaces.</title>
        <authorList>
            <person name="Potter R.F."/>
            <person name="D'Souza A.W."/>
        </authorList>
    </citation>
    <scope>NUCLEOTIDE SEQUENCE [LARGE SCALE GENOMIC DNA]</scope>
    <source>
        <strain evidence="2 4">BP-1</strain>
        <strain evidence="1 3">BP-2</strain>
    </source>
</reference>
<protein>
    <submittedName>
        <fullName evidence="2">Uncharacterized protein</fullName>
    </submittedName>
</protein>
<accession>A0A2P5GQN2</accession>
<dbReference type="EMBL" id="PQGD01000007">
    <property type="protein sequence ID" value="POP48865.1"/>
    <property type="molecule type" value="Genomic_DNA"/>
</dbReference>
<evidence type="ECO:0000313" key="3">
    <source>
        <dbReference type="Proteomes" id="UP000237073"/>
    </source>
</evidence>
<proteinExistence type="predicted"/>
<dbReference type="OrthoDB" id="9765957at2"/>